<dbReference type="PATRIC" id="fig|396597.7.peg.1618"/>
<reference evidence="1 2" key="1">
    <citation type="submission" date="2008-03" db="EMBL/GenBank/DDBJ databases">
        <title>Sequencing of the draft genome and assembly of Burkholderia ambifaria MEX-5.</title>
        <authorList>
            <consortium name="US DOE Joint Genome Institute (JGI-PGF)"/>
            <person name="Copeland A."/>
            <person name="Lucas S."/>
            <person name="Lapidus A."/>
            <person name="Glavina del Rio T."/>
            <person name="Dalin E."/>
            <person name="Tice H."/>
            <person name="Bruce D."/>
            <person name="Goodwin L."/>
            <person name="Pitluck S."/>
            <person name="Larimer F."/>
            <person name="Land M.L."/>
            <person name="Hauser L."/>
            <person name="Tiedje J."/>
            <person name="Richardson P."/>
        </authorList>
    </citation>
    <scope>NUCLEOTIDE SEQUENCE [LARGE SCALE GENOMIC DNA]</scope>
    <source>
        <strain evidence="1 2">MEX-5</strain>
    </source>
</reference>
<proteinExistence type="predicted"/>
<sequence length="38" mass="4171">MLKVARLASLHEVNQMGMKTTSAIMKPTLPHASPADFF</sequence>
<name>B1TDQ2_9BURK</name>
<protein>
    <submittedName>
        <fullName evidence="1">Uncharacterized protein</fullName>
    </submittedName>
</protein>
<dbReference type="AlphaFoldDB" id="B1TDQ2"/>
<dbReference type="EMBL" id="ABLK01000302">
    <property type="protein sequence ID" value="EDT38311.1"/>
    <property type="molecule type" value="Genomic_DNA"/>
</dbReference>
<comment type="caution">
    <text evidence="1">The sequence shown here is derived from an EMBL/GenBank/DDBJ whole genome shotgun (WGS) entry which is preliminary data.</text>
</comment>
<evidence type="ECO:0000313" key="1">
    <source>
        <dbReference type="EMBL" id="EDT38311.1"/>
    </source>
</evidence>
<organism evidence="1 2">
    <name type="scientific">Burkholderia ambifaria MEX-5</name>
    <dbReference type="NCBI Taxonomy" id="396597"/>
    <lineage>
        <taxon>Bacteria</taxon>
        <taxon>Pseudomonadati</taxon>
        <taxon>Pseudomonadota</taxon>
        <taxon>Betaproteobacteria</taxon>
        <taxon>Burkholderiales</taxon>
        <taxon>Burkholderiaceae</taxon>
        <taxon>Burkholderia</taxon>
        <taxon>Burkholderia cepacia complex</taxon>
    </lineage>
</organism>
<dbReference type="Proteomes" id="UP000004814">
    <property type="component" value="Unassembled WGS sequence"/>
</dbReference>
<gene>
    <name evidence="1" type="ORF">BamMEX5DRAFT_5918</name>
</gene>
<accession>B1TDQ2</accession>
<evidence type="ECO:0000313" key="2">
    <source>
        <dbReference type="Proteomes" id="UP000004814"/>
    </source>
</evidence>